<protein>
    <recommendedName>
        <fullName evidence="2">Glucosyltransferase 24 catalytic domain-containing protein</fullName>
    </recommendedName>
</protein>
<organism evidence="4">
    <name type="scientific">Aureococcus anophagefferens</name>
    <name type="common">Harmful bloom alga</name>
    <dbReference type="NCBI Taxonomy" id="44056"/>
    <lineage>
        <taxon>Eukaryota</taxon>
        <taxon>Sar</taxon>
        <taxon>Stramenopiles</taxon>
        <taxon>Ochrophyta</taxon>
        <taxon>Pelagophyceae</taxon>
        <taxon>Pelagomonadales</taxon>
        <taxon>Pelagomonadaceae</taxon>
        <taxon>Aureococcus</taxon>
    </lineage>
</organism>
<dbReference type="InterPro" id="IPR040497">
    <property type="entry name" value="Glyco_transf_24"/>
</dbReference>
<dbReference type="Gene3D" id="3.90.550.10">
    <property type="entry name" value="Spore Coat Polysaccharide Biosynthesis Protein SpsA, Chain A"/>
    <property type="match status" value="1"/>
</dbReference>
<proteinExistence type="predicted"/>
<dbReference type="PANTHER" id="PTHR11226">
    <property type="entry name" value="UDP-GLUCOSE GLYCOPROTEIN:GLUCOSYLTRANSFERASE"/>
    <property type="match status" value="1"/>
</dbReference>
<sequence length="284" mass="31962">RDGTVHVFSVASGQTYERLLRIMMGSAALATSRPLKFWLLAEFLSPAFDAPALAAALGADIELLDSPPWPEFLTDDLDRSKVGIRGDKQRLIWAYKLLFLDALFLGRTDRVIFVDADQVVLGDLAELFDMDLRDAPYAFAPFCKGGDANPTTRGHRFWDGGFWKTHLGEWYDYHISALFVVDVPAFARYGDSIRGAYKGMAPNPDSLANLDQDLPNYLQTNGVPILALPQEWLYCETWCHPRTKPAAKSIDMCQNPLTKEHKLDMARRIADPLWSALDSYFARL</sequence>
<evidence type="ECO:0000313" key="4">
    <source>
        <dbReference type="Proteomes" id="UP000002729"/>
    </source>
</evidence>
<dbReference type="Pfam" id="PF18404">
    <property type="entry name" value="Glyco_transf_24"/>
    <property type="match status" value="1"/>
</dbReference>
<dbReference type="AlphaFoldDB" id="F0XZZ6"/>
<dbReference type="PANTHER" id="PTHR11226:SF0">
    <property type="entry name" value="UDP-GLUCOSE:GLYCOPROTEIN GLUCOSYLTRANSFERASE"/>
    <property type="match status" value="1"/>
</dbReference>
<comment type="cofactor">
    <cofactor evidence="1">
        <name>Ca(2+)</name>
        <dbReference type="ChEBI" id="CHEBI:29108"/>
    </cofactor>
</comment>
<dbReference type="GeneID" id="20218231"/>
<dbReference type="InParanoid" id="F0XZZ6"/>
<evidence type="ECO:0000313" key="3">
    <source>
        <dbReference type="EMBL" id="EGB11429.1"/>
    </source>
</evidence>
<feature type="domain" description="Glucosyltransferase 24 catalytic" evidence="2">
    <location>
        <begin position="5"/>
        <end position="280"/>
    </location>
</feature>
<dbReference type="GO" id="GO:0036503">
    <property type="term" value="P:ERAD pathway"/>
    <property type="evidence" value="ECO:0007669"/>
    <property type="project" value="TreeGrafter"/>
</dbReference>
<reference evidence="3 4" key="1">
    <citation type="journal article" date="2011" name="Proc. Natl. Acad. Sci. U.S.A.">
        <title>Niche of harmful alga Aureococcus anophagefferens revealed through ecogenomics.</title>
        <authorList>
            <person name="Gobler C.J."/>
            <person name="Berry D.L."/>
            <person name="Dyhrman S.T."/>
            <person name="Wilhelm S.W."/>
            <person name="Salamov A."/>
            <person name="Lobanov A.V."/>
            <person name="Zhang Y."/>
            <person name="Collier J.L."/>
            <person name="Wurch L.L."/>
            <person name="Kustka A.B."/>
            <person name="Dill B.D."/>
            <person name="Shah M."/>
            <person name="VerBerkmoes N.C."/>
            <person name="Kuo A."/>
            <person name="Terry A."/>
            <person name="Pangilinan J."/>
            <person name="Lindquist E.A."/>
            <person name="Lucas S."/>
            <person name="Paulsen I.T."/>
            <person name="Hattenrath-Lehmann T.K."/>
            <person name="Talmage S.C."/>
            <person name="Walker E.A."/>
            <person name="Koch F."/>
            <person name="Burson A.M."/>
            <person name="Marcoval M.A."/>
            <person name="Tang Y.Z."/>
            <person name="Lecleir G.R."/>
            <person name="Coyne K.J."/>
            <person name="Berg G.M."/>
            <person name="Bertrand E.M."/>
            <person name="Saito M.A."/>
            <person name="Gladyshev V.N."/>
            <person name="Grigoriev I.V."/>
        </authorList>
    </citation>
    <scope>NUCLEOTIDE SEQUENCE [LARGE SCALE GENOMIC DNA]</scope>
    <source>
        <strain evidence="4">CCMP 1984</strain>
    </source>
</reference>
<dbReference type="KEGG" id="aaf:AURANDRAFT_13028"/>
<dbReference type="OrthoDB" id="27683at2759"/>
<accession>F0XZZ6</accession>
<dbReference type="GO" id="GO:0005783">
    <property type="term" value="C:endoplasmic reticulum"/>
    <property type="evidence" value="ECO:0007669"/>
    <property type="project" value="TreeGrafter"/>
</dbReference>
<dbReference type="eggNOG" id="KOG1879">
    <property type="taxonomic scope" value="Eukaryota"/>
</dbReference>
<dbReference type="SUPFAM" id="SSF53448">
    <property type="entry name" value="Nucleotide-diphospho-sugar transferases"/>
    <property type="match status" value="1"/>
</dbReference>
<name>F0XZZ6_AURAN</name>
<gene>
    <name evidence="3" type="ORF">AURANDRAFT_13028</name>
</gene>
<evidence type="ECO:0000256" key="1">
    <source>
        <dbReference type="ARBA" id="ARBA00001913"/>
    </source>
</evidence>
<dbReference type="InterPro" id="IPR029044">
    <property type="entry name" value="Nucleotide-diphossugar_trans"/>
</dbReference>
<evidence type="ECO:0000259" key="2">
    <source>
        <dbReference type="Pfam" id="PF18404"/>
    </source>
</evidence>
<feature type="non-terminal residue" evidence="3">
    <location>
        <position position="284"/>
    </location>
</feature>
<keyword evidence="4" id="KW-1185">Reference proteome</keyword>
<feature type="non-terminal residue" evidence="3">
    <location>
        <position position="1"/>
    </location>
</feature>
<dbReference type="InterPro" id="IPR009448">
    <property type="entry name" value="UDP-g_GGtrans"/>
</dbReference>
<dbReference type="EMBL" id="GL833122">
    <property type="protein sequence ID" value="EGB11429.1"/>
    <property type="molecule type" value="Genomic_DNA"/>
</dbReference>
<dbReference type="GO" id="GO:0051082">
    <property type="term" value="F:unfolded protein binding"/>
    <property type="evidence" value="ECO:0007669"/>
    <property type="project" value="TreeGrafter"/>
</dbReference>
<dbReference type="Proteomes" id="UP000002729">
    <property type="component" value="Unassembled WGS sequence"/>
</dbReference>
<dbReference type="GO" id="GO:0003980">
    <property type="term" value="F:UDP-glucose:glycoprotein glucosyltransferase activity"/>
    <property type="evidence" value="ECO:0007669"/>
    <property type="project" value="InterPro"/>
</dbReference>
<dbReference type="RefSeq" id="XP_009033798.1">
    <property type="nucleotide sequence ID" value="XM_009035550.1"/>
</dbReference>
<dbReference type="GO" id="GO:0018279">
    <property type="term" value="P:protein N-linked glycosylation via asparagine"/>
    <property type="evidence" value="ECO:0007669"/>
    <property type="project" value="TreeGrafter"/>
</dbReference>